<accession>E4TCD4</accession>
<evidence type="ECO:0000313" key="1">
    <source>
        <dbReference type="EMBL" id="AFD56181.1"/>
    </source>
</evidence>
<dbReference type="EMBL" id="CP003388">
    <property type="protein sequence ID" value="AFD56181.1"/>
    <property type="molecule type" value="Genomic_DNA"/>
</dbReference>
<proteinExistence type="predicted"/>
<organism evidence="1 2">
    <name type="scientific">Riemerella anatipestifer (strain ATCC 11845 / DSM 15868 / JCM 9532 / NCTC 11014)</name>
    <dbReference type="NCBI Taxonomy" id="693978"/>
    <lineage>
        <taxon>Bacteria</taxon>
        <taxon>Pseudomonadati</taxon>
        <taxon>Bacteroidota</taxon>
        <taxon>Flavobacteriia</taxon>
        <taxon>Flavobacteriales</taxon>
        <taxon>Weeksellaceae</taxon>
        <taxon>Riemerella</taxon>
    </lineage>
</organism>
<dbReference type="KEGG" id="rai:RA0C_1281"/>
<dbReference type="AlphaFoldDB" id="E4TCD4"/>
<sequence>MPFLERHFLYLYTKNFEKRRSMKKLVLLLFYLISTAAFGQDIEDMQEGYNFFGGTNTHILVKISKPIFVADNKCFSNYEHARFEGGDALFSKDLAKYLVAYLDKDTYYAKGLFSINLEIDEKGRVGKTEVLPRLKNDDYFQTDVRYAIKRVKKAWKPATCNGLPVKSNIKIKTLFSPESYDTYGL</sequence>
<dbReference type="Proteomes" id="UP000010093">
    <property type="component" value="Chromosome"/>
</dbReference>
<protein>
    <recommendedName>
        <fullName evidence="3">TonB C-terminal domain-containing protein</fullName>
    </recommendedName>
</protein>
<dbReference type="PATRIC" id="fig|693978.17.peg.1269"/>
<dbReference type="KEGG" id="ran:Riean_1020"/>
<gene>
    <name evidence="1" type="ORF">RA0C_1281</name>
</gene>
<reference evidence="1 2" key="1">
    <citation type="journal article" date="2012" name="J. Bacteriol.">
        <title>Complete genome sequence of Riemerella anatipestifer reference strain.</title>
        <authorList>
            <person name="Wang X."/>
            <person name="Zhu D."/>
            <person name="Wang M."/>
            <person name="Cheng A."/>
            <person name="Jia R."/>
            <person name="Zhou Y."/>
            <person name="Chen Z."/>
            <person name="Luo Q."/>
            <person name="Liu F."/>
            <person name="Wang Y."/>
            <person name="Chen X.Y."/>
        </authorList>
    </citation>
    <scope>NUCLEOTIDE SEQUENCE [LARGE SCALE GENOMIC DNA]</scope>
    <source>
        <strain evidence="2">DSM 15868</strain>
    </source>
</reference>
<evidence type="ECO:0000313" key="2">
    <source>
        <dbReference type="Proteomes" id="UP000010093"/>
    </source>
</evidence>
<name>E4TCD4_RIEAD</name>
<dbReference type="HOGENOM" id="CLU_1657726_0_0_10"/>
<evidence type="ECO:0008006" key="3">
    <source>
        <dbReference type="Google" id="ProtNLM"/>
    </source>
</evidence>